<feature type="binding site" evidence="7">
    <location>
        <position position="113"/>
    </location>
    <ligand>
        <name>Zn(2+)</name>
        <dbReference type="ChEBI" id="CHEBI:29105"/>
        <note>catalytic</note>
    </ligand>
</feature>
<dbReference type="GO" id="GO:0008270">
    <property type="term" value="F:zinc ion binding"/>
    <property type="evidence" value="ECO:0007669"/>
    <property type="project" value="UniProtKB-UniRule"/>
</dbReference>
<evidence type="ECO:0000256" key="4">
    <source>
        <dbReference type="ARBA" id="ARBA00022759"/>
    </source>
</evidence>
<dbReference type="GO" id="GO:0004521">
    <property type="term" value="F:RNA endonuclease activity"/>
    <property type="evidence" value="ECO:0007669"/>
    <property type="project" value="UniProtKB-UniRule"/>
</dbReference>
<evidence type="ECO:0000256" key="7">
    <source>
        <dbReference type="HAMAP-Rule" id="MF_00009"/>
    </source>
</evidence>
<keyword evidence="5 7" id="KW-0378">Hydrolase</keyword>
<dbReference type="GO" id="GO:0006364">
    <property type="term" value="P:rRNA processing"/>
    <property type="evidence" value="ECO:0007669"/>
    <property type="project" value="UniProtKB-UniRule"/>
</dbReference>
<keyword evidence="4 7" id="KW-0255">Endonuclease</keyword>
<reference evidence="8 9" key="1">
    <citation type="journal article" date="2015" name="Nature">
        <title>rRNA introns, odd ribosomes, and small enigmatic genomes across a large radiation of phyla.</title>
        <authorList>
            <person name="Brown C.T."/>
            <person name="Hug L.A."/>
            <person name="Thomas B.C."/>
            <person name="Sharon I."/>
            <person name="Castelle C.J."/>
            <person name="Singh A."/>
            <person name="Wilkins M.J."/>
            <person name="Williams K.H."/>
            <person name="Banfield J.F."/>
        </authorList>
    </citation>
    <scope>NUCLEOTIDE SEQUENCE [LARGE SCALE GENOMIC DNA]</scope>
</reference>
<comment type="cofactor">
    <cofactor evidence="7">
        <name>Zn(2+)</name>
        <dbReference type="ChEBI" id="CHEBI:29105"/>
    </cofactor>
    <text evidence="7">Binds 1 zinc ion.</text>
</comment>
<comment type="subcellular location">
    <subcellularLocation>
        <location evidence="7">Cytoplasm</location>
    </subcellularLocation>
</comment>
<dbReference type="EC" id="3.1.-.-" evidence="7"/>
<evidence type="ECO:0000256" key="2">
    <source>
        <dbReference type="ARBA" id="ARBA00022722"/>
    </source>
</evidence>
<proteinExistence type="inferred from homology"/>
<evidence type="ECO:0000256" key="3">
    <source>
        <dbReference type="ARBA" id="ARBA00022723"/>
    </source>
</evidence>
<dbReference type="NCBIfam" id="TIGR00043">
    <property type="entry name" value="rRNA maturation RNase YbeY"/>
    <property type="match status" value="1"/>
</dbReference>
<dbReference type="GO" id="GO:0004222">
    <property type="term" value="F:metalloendopeptidase activity"/>
    <property type="evidence" value="ECO:0007669"/>
    <property type="project" value="InterPro"/>
</dbReference>
<accession>A0A0G0TA30</accession>
<sequence>MLKINFNKRVKCSWTSGRIKKVFNIISSRIKISGELEINIVGEKEIKDLNFRYRKKNKVTDVLSFAWQEDSVVKTKNLGQIYICYPQIERQAKEFKVLVEEEFVRMLTHGFLHIIGYNHEKNKDAKKMFKIQEEVVGEVFKN</sequence>
<dbReference type="Gene3D" id="3.40.390.30">
    <property type="entry name" value="Metalloproteases ('zincins'), catalytic domain"/>
    <property type="match status" value="1"/>
</dbReference>
<gene>
    <name evidence="7" type="primary">ybeY</name>
    <name evidence="8" type="ORF">UT67_C0008G0006</name>
</gene>
<dbReference type="PANTHER" id="PTHR46986">
    <property type="entry name" value="ENDORIBONUCLEASE YBEY, CHLOROPLASTIC"/>
    <property type="match status" value="1"/>
</dbReference>
<dbReference type="InterPro" id="IPR023091">
    <property type="entry name" value="MetalPrtase_cat_dom_sf_prd"/>
</dbReference>
<evidence type="ECO:0000256" key="6">
    <source>
        <dbReference type="ARBA" id="ARBA00022833"/>
    </source>
</evidence>
<dbReference type="InterPro" id="IPR002036">
    <property type="entry name" value="YbeY"/>
</dbReference>
<keyword evidence="7" id="KW-0963">Cytoplasm</keyword>
<keyword evidence="7" id="KW-0690">Ribosome biogenesis</keyword>
<evidence type="ECO:0000313" key="8">
    <source>
        <dbReference type="EMBL" id="KKR34712.1"/>
    </source>
</evidence>
<dbReference type="InterPro" id="IPR020549">
    <property type="entry name" value="YbeY_CS"/>
</dbReference>
<keyword evidence="6 7" id="KW-0862">Zinc</keyword>
<dbReference type="STRING" id="1619037.UT67_C0008G0006"/>
<keyword evidence="2 7" id="KW-0540">Nuclease</keyword>
<comment type="similarity">
    <text evidence="1 7">Belongs to the endoribonuclease YbeY family.</text>
</comment>
<dbReference type="EMBL" id="LBXR01000008">
    <property type="protein sequence ID" value="KKR34712.1"/>
    <property type="molecule type" value="Genomic_DNA"/>
</dbReference>
<dbReference type="GO" id="GO:0005737">
    <property type="term" value="C:cytoplasm"/>
    <property type="evidence" value="ECO:0007669"/>
    <property type="project" value="UniProtKB-SubCell"/>
</dbReference>
<comment type="caution">
    <text evidence="8">The sequence shown here is derived from an EMBL/GenBank/DDBJ whole genome shotgun (WGS) entry which is preliminary data.</text>
</comment>
<dbReference type="PANTHER" id="PTHR46986:SF1">
    <property type="entry name" value="ENDORIBONUCLEASE YBEY, CHLOROPLASTIC"/>
    <property type="match status" value="1"/>
</dbReference>
<feature type="binding site" evidence="7">
    <location>
        <position position="109"/>
    </location>
    <ligand>
        <name>Zn(2+)</name>
        <dbReference type="ChEBI" id="CHEBI:29105"/>
        <note>catalytic</note>
    </ligand>
</feature>
<dbReference type="Pfam" id="PF02130">
    <property type="entry name" value="YbeY"/>
    <property type="match status" value="1"/>
</dbReference>
<dbReference type="AlphaFoldDB" id="A0A0G0TA30"/>
<dbReference type="Proteomes" id="UP000034855">
    <property type="component" value="Unassembled WGS sequence"/>
</dbReference>
<name>A0A0G0TA30_9BACT</name>
<evidence type="ECO:0000313" key="9">
    <source>
        <dbReference type="Proteomes" id="UP000034855"/>
    </source>
</evidence>
<evidence type="ECO:0000256" key="1">
    <source>
        <dbReference type="ARBA" id="ARBA00010875"/>
    </source>
</evidence>
<dbReference type="HAMAP" id="MF_00009">
    <property type="entry name" value="Endoribonucl_YbeY"/>
    <property type="match status" value="1"/>
</dbReference>
<dbReference type="PROSITE" id="PS01306">
    <property type="entry name" value="UPF0054"/>
    <property type="match status" value="1"/>
</dbReference>
<protein>
    <recommendedName>
        <fullName evidence="7">Endoribonuclease YbeY</fullName>
        <ecNumber evidence="7">3.1.-.-</ecNumber>
    </recommendedName>
</protein>
<organism evidence="8 9">
    <name type="scientific">Candidatus Magasanikbacteria bacterium GW2011_GWA2_40_10</name>
    <dbReference type="NCBI Taxonomy" id="1619037"/>
    <lineage>
        <taxon>Bacteria</taxon>
        <taxon>Candidatus Magasanikiibacteriota</taxon>
    </lineage>
</organism>
<keyword evidence="3 7" id="KW-0479">Metal-binding</keyword>
<evidence type="ECO:0000256" key="5">
    <source>
        <dbReference type="ARBA" id="ARBA00022801"/>
    </source>
</evidence>
<feature type="binding site" evidence="7">
    <location>
        <position position="119"/>
    </location>
    <ligand>
        <name>Zn(2+)</name>
        <dbReference type="ChEBI" id="CHEBI:29105"/>
        <note>catalytic</note>
    </ligand>
</feature>
<keyword evidence="7" id="KW-0698">rRNA processing</keyword>
<comment type="function">
    <text evidence="7">Single strand-specific metallo-endoribonuclease involved in late-stage 70S ribosome quality control and in maturation of the 3' terminus of the 16S rRNA.</text>
</comment>
<dbReference type="SUPFAM" id="SSF55486">
    <property type="entry name" value="Metalloproteases ('zincins'), catalytic domain"/>
    <property type="match status" value="1"/>
</dbReference>